<dbReference type="Gene3D" id="1.20.1280.50">
    <property type="match status" value="1"/>
</dbReference>
<name>A0AA36EJ32_LACSI</name>
<dbReference type="Gene3D" id="3.80.10.10">
    <property type="entry name" value="Ribonuclease Inhibitor"/>
    <property type="match status" value="1"/>
</dbReference>
<protein>
    <recommendedName>
        <fullName evidence="1">F-box domain-containing protein</fullName>
    </recommendedName>
</protein>
<evidence type="ECO:0000259" key="1">
    <source>
        <dbReference type="PROSITE" id="PS50181"/>
    </source>
</evidence>
<dbReference type="EMBL" id="OX465083">
    <property type="protein sequence ID" value="CAI9295225.1"/>
    <property type="molecule type" value="Genomic_DNA"/>
</dbReference>
<dbReference type="InterPro" id="IPR050232">
    <property type="entry name" value="FBL13/AtMIF1-like"/>
</dbReference>
<dbReference type="InterPro" id="IPR055357">
    <property type="entry name" value="LRR_At1g61320_AtMIF1"/>
</dbReference>
<dbReference type="InterPro" id="IPR036047">
    <property type="entry name" value="F-box-like_dom_sf"/>
</dbReference>
<dbReference type="Pfam" id="PF23622">
    <property type="entry name" value="LRR_At1g61320_AtMIF1"/>
    <property type="match status" value="1"/>
</dbReference>
<evidence type="ECO:0000313" key="2">
    <source>
        <dbReference type="EMBL" id="CAI9295225.1"/>
    </source>
</evidence>
<sequence length="468" mass="53735">MKPKKLPMSKYRGNKQHEIEDSCDMVDHISNLPDCILHQILSFMHTKEAVKTSILCTRWKYLWVSIPKLDIDDAVLYPREIDDKHPSKVTSFMNFVERVLRMRDASNLEKFSLICRISSDASQIKLWISDAISHNVRELDLCIVDMISSVLPKSMFCSMSLSSLKLEVEWIKIPSHVSFPCLKNLHLDYVGFLNDGDAERLFSGCHVLEKLVLSYCQWIHLNNIVISISTLKSLTIFDDSDFEPEDDDIGCKIKIVAANLACFEYIGHLSNEILLSDIPSLVRAYIHISLPEERQNEVTCRAVDLLKQLRNVMALGLSNVTMESLIFTDMPLHLPVFPNLINLTLTKEIENYTFGAVMNLLYFCPNLQFFGLSEGFENSMDLGEEDRVWLLVPICMTNCLKIVTFKNFHATDSEICFLKRVLKYATVLERMNICWSKTQVGERKKETDVIKEFDKIESSSAAFVVRFT</sequence>
<dbReference type="CDD" id="cd22160">
    <property type="entry name" value="F-box_AtFBL13-like"/>
    <property type="match status" value="1"/>
</dbReference>
<dbReference type="InterPro" id="IPR032675">
    <property type="entry name" value="LRR_dom_sf"/>
</dbReference>
<keyword evidence="3" id="KW-1185">Reference proteome</keyword>
<dbReference type="SUPFAM" id="SSF52047">
    <property type="entry name" value="RNI-like"/>
    <property type="match status" value="1"/>
</dbReference>
<dbReference type="PROSITE" id="PS50181">
    <property type="entry name" value="FBOX"/>
    <property type="match status" value="1"/>
</dbReference>
<dbReference type="PANTHER" id="PTHR31900:SF30">
    <property type="entry name" value="SUPERFAMILY PROTEIN, PUTATIVE-RELATED"/>
    <property type="match status" value="1"/>
</dbReference>
<evidence type="ECO:0000313" key="3">
    <source>
        <dbReference type="Proteomes" id="UP001177003"/>
    </source>
</evidence>
<dbReference type="InterPro" id="IPR053781">
    <property type="entry name" value="F-box_AtFBL13-like"/>
</dbReference>
<proteinExistence type="predicted"/>
<dbReference type="AlphaFoldDB" id="A0AA36EJ32"/>
<organism evidence="2 3">
    <name type="scientific">Lactuca saligna</name>
    <name type="common">Willowleaf lettuce</name>
    <dbReference type="NCBI Taxonomy" id="75948"/>
    <lineage>
        <taxon>Eukaryota</taxon>
        <taxon>Viridiplantae</taxon>
        <taxon>Streptophyta</taxon>
        <taxon>Embryophyta</taxon>
        <taxon>Tracheophyta</taxon>
        <taxon>Spermatophyta</taxon>
        <taxon>Magnoliopsida</taxon>
        <taxon>eudicotyledons</taxon>
        <taxon>Gunneridae</taxon>
        <taxon>Pentapetalae</taxon>
        <taxon>asterids</taxon>
        <taxon>campanulids</taxon>
        <taxon>Asterales</taxon>
        <taxon>Asteraceae</taxon>
        <taxon>Cichorioideae</taxon>
        <taxon>Cichorieae</taxon>
        <taxon>Lactucinae</taxon>
        <taxon>Lactuca</taxon>
    </lineage>
</organism>
<feature type="domain" description="F-box" evidence="1">
    <location>
        <begin position="26"/>
        <end position="62"/>
    </location>
</feature>
<reference evidence="2" key="1">
    <citation type="submission" date="2023-04" db="EMBL/GenBank/DDBJ databases">
        <authorList>
            <person name="Vijverberg K."/>
            <person name="Xiong W."/>
            <person name="Schranz E."/>
        </authorList>
    </citation>
    <scope>NUCLEOTIDE SEQUENCE</scope>
</reference>
<dbReference type="Proteomes" id="UP001177003">
    <property type="component" value="Chromosome 7"/>
</dbReference>
<dbReference type="PANTHER" id="PTHR31900">
    <property type="entry name" value="F-BOX/RNI SUPERFAMILY PROTEIN-RELATED"/>
    <property type="match status" value="1"/>
</dbReference>
<accession>A0AA36EJ32</accession>
<gene>
    <name evidence="2" type="ORF">LSALG_LOCUS34176</name>
</gene>
<dbReference type="SUPFAM" id="SSF81383">
    <property type="entry name" value="F-box domain"/>
    <property type="match status" value="1"/>
</dbReference>
<dbReference type="InterPro" id="IPR001810">
    <property type="entry name" value="F-box_dom"/>
</dbReference>
<dbReference type="Pfam" id="PF00646">
    <property type="entry name" value="F-box"/>
    <property type="match status" value="1"/>
</dbReference>